<evidence type="ECO:0000256" key="1">
    <source>
        <dbReference type="SAM" id="MobiDB-lite"/>
    </source>
</evidence>
<accession>A6HAU6</accession>
<evidence type="ECO:0000313" key="3">
    <source>
        <dbReference type="Proteomes" id="UP000234681"/>
    </source>
</evidence>
<dbReference type="AlphaFoldDB" id="A6HAU6"/>
<dbReference type="EMBL" id="CH473947">
    <property type="protein sequence ID" value="EDM03151.1"/>
    <property type="molecule type" value="Genomic_DNA"/>
</dbReference>
<protein>
    <submittedName>
        <fullName evidence="2">RCG61475</fullName>
    </submittedName>
</protein>
<name>A6HAU6_RAT</name>
<dbReference type="Proteomes" id="UP000234681">
    <property type="component" value="Chromosome 6"/>
</dbReference>
<sequence length="26" mass="2939">MCSCSGVGKSENEKKNRTRKHEMGNQ</sequence>
<reference evidence="3" key="1">
    <citation type="submission" date="2005-09" db="EMBL/GenBank/DDBJ databases">
        <authorList>
            <person name="Mural R.J."/>
            <person name="Li P.W."/>
            <person name="Adams M.D."/>
            <person name="Amanatides P.G."/>
            <person name="Baden-Tillson H."/>
            <person name="Barnstead M."/>
            <person name="Chin S.H."/>
            <person name="Dew I."/>
            <person name="Evans C.A."/>
            <person name="Ferriera S."/>
            <person name="Flanigan M."/>
            <person name="Fosler C."/>
            <person name="Glodek A."/>
            <person name="Gu Z."/>
            <person name="Holt R.A."/>
            <person name="Jennings D."/>
            <person name="Kraft C.L."/>
            <person name="Lu F."/>
            <person name="Nguyen T."/>
            <person name="Nusskern D.R."/>
            <person name="Pfannkoch C.M."/>
            <person name="Sitter C."/>
            <person name="Sutton G.G."/>
            <person name="Venter J.C."/>
            <person name="Wang Z."/>
            <person name="Woodage T."/>
            <person name="Zheng X.H."/>
            <person name="Zhong F."/>
        </authorList>
    </citation>
    <scope>NUCLEOTIDE SEQUENCE [LARGE SCALE GENOMIC DNA]</scope>
    <source>
        <strain>BN</strain>
        <strain evidence="3">Sprague-Dawley</strain>
    </source>
</reference>
<feature type="compositionally biased region" description="Basic and acidic residues" evidence="1">
    <location>
        <begin position="10"/>
        <end position="26"/>
    </location>
</feature>
<evidence type="ECO:0000313" key="2">
    <source>
        <dbReference type="EMBL" id="EDM03151.1"/>
    </source>
</evidence>
<organism evidence="2 3">
    <name type="scientific">Rattus norvegicus</name>
    <name type="common">Rat</name>
    <dbReference type="NCBI Taxonomy" id="10116"/>
    <lineage>
        <taxon>Eukaryota</taxon>
        <taxon>Metazoa</taxon>
        <taxon>Chordata</taxon>
        <taxon>Craniata</taxon>
        <taxon>Vertebrata</taxon>
        <taxon>Euteleostomi</taxon>
        <taxon>Mammalia</taxon>
        <taxon>Eutheria</taxon>
        <taxon>Euarchontoglires</taxon>
        <taxon>Glires</taxon>
        <taxon>Rodentia</taxon>
        <taxon>Myomorpha</taxon>
        <taxon>Muroidea</taxon>
        <taxon>Muridae</taxon>
        <taxon>Murinae</taxon>
        <taxon>Rattus</taxon>
    </lineage>
</organism>
<gene>
    <name evidence="2" type="ORF">rCG_61475</name>
</gene>
<feature type="region of interest" description="Disordered" evidence="1">
    <location>
        <begin position="1"/>
        <end position="26"/>
    </location>
</feature>
<proteinExistence type="predicted"/>